<keyword evidence="2" id="KW-1185">Reference proteome</keyword>
<accession>A0ABR2B4Q9</accession>
<dbReference type="PANTHER" id="PTHR33509">
    <property type="entry name" value="LATE EMBRYOGENIS ABUNDANT PROTEIN 2-RELATED"/>
    <property type="match status" value="1"/>
</dbReference>
<sequence length="98" mass="10443">MAPSFSNAKIFSPLLVHGFSNAISRRGYAVAARGAVSGGAARSGAVVKVKVKQAREETEGVVEKVAWVPDPMTGCYRPENCGNEIDVVELRALLLKKN</sequence>
<evidence type="ECO:0000313" key="1">
    <source>
        <dbReference type="EMBL" id="KAK8501826.1"/>
    </source>
</evidence>
<organism evidence="1 2">
    <name type="scientific">Hibiscus sabdariffa</name>
    <name type="common">roselle</name>
    <dbReference type="NCBI Taxonomy" id="183260"/>
    <lineage>
        <taxon>Eukaryota</taxon>
        <taxon>Viridiplantae</taxon>
        <taxon>Streptophyta</taxon>
        <taxon>Embryophyta</taxon>
        <taxon>Tracheophyta</taxon>
        <taxon>Spermatophyta</taxon>
        <taxon>Magnoliopsida</taxon>
        <taxon>eudicotyledons</taxon>
        <taxon>Gunneridae</taxon>
        <taxon>Pentapetalae</taxon>
        <taxon>rosids</taxon>
        <taxon>malvids</taxon>
        <taxon>Malvales</taxon>
        <taxon>Malvaceae</taxon>
        <taxon>Malvoideae</taxon>
        <taxon>Hibiscus</taxon>
    </lineage>
</organism>
<proteinExistence type="predicted"/>
<dbReference type="Proteomes" id="UP001472677">
    <property type="component" value="Unassembled WGS sequence"/>
</dbReference>
<name>A0ABR2B4Q9_9ROSI</name>
<comment type="caution">
    <text evidence="1">The sequence shown here is derived from an EMBL/GenBank/DDBJ whole genome shotgun (WGS) entry which is preliminary data.</text>
</comment>
<protein>
    <submittedName>
        <fullName evidence="1">Uncharacterized protein</fullName>
    </submittedName>
</protein>
<evidence type="ECO:0000313" key="2">
    <source>
        <dbReference type="Proteomes" id="UP001472677"/>
    </source>
</evidence>
<dbReference type="InterPro" id="IPR004926">
    <property type="entry name" value="LEA_3a"/>
</dbReference>
<dbReference type="EMBL" id="JBBPBM010000181">
    <property type="protein sequence ID" value="KAK8501826.1"/>
    <property type="molecule type" value="Genomic_DNA"/>
</dbReference>
<dbReference type="PANTHER" id="PTHR33509:SF5">
    <property type="entry name" value="PROTEIN SENESCENCE-ASSOCIATED GENE 21, MITOCHONDRIAL"/>
    <property type="match status" value="1"/>
</dbReference>
<dbReference type="Pfam" id="PF03242">
    <property type="entry name" value="LEA_3a"/>
    <property type="match status" value="1"/>
</dbReference>
<gene>
    <name evidence="1" type="ORF">V6N12_072960</name>
</gene>
<reference evidence="1 2" key="1">
    <citation type="journal article" date="2024" name="G3 (Bethesda)">
        <title>Genome assembly of Hibiscus sabdariffa L. provides insights into metabolisms of medicinal natural products.</title>
        <authorList>
            <person name="Kim T."/>
        </authorList>
    </citation>
    <scope>NUCLEOTIDE SEQUENCE [LARGE SCALE GENOMIC DNA]</scope>
    <source>
        <strain evidence="1">TK-2024</strain>
        <tissue evidence="1">Old leaves</tissue>
    </source>
</reference>